<dbReference type="InterPro" id="IPR045272">
    <property type="entry name" value="ANXUR1/2-like"/>
</dbReference>
<feature type="compositionally biased region" description="Low complexity" evidence="1">
    <location>
        <begin position="54"/>
        <end position="101"/>
    </location>
</feature>
<dbReference type="STRING" id="797209.GCA_000376445_00989"/>
<dbReference type="Proteomes" id="UP000003751">
    <property type="component" value="Unassembled WGS sequence"/>
</dbReference>
<feature type="region of interest" description="Disordered" evidence="1">
    <location>
        <begin position="137"/>
        <end position="160"/>
    </location>
</feature>
<name>E7QQ03_HALPU</name>
<dbReference type="eggNOG" id="arCOG07781">
    <property type="taxonomic scope" value="Archaea"/>
</dbReference>
<accession>E7QQ03</accession>
<protein>
    <submittedName>
        <fullName evidence="4">Ring canal kelch-like protein</fullName>
    </submittedName>
</protein>
<gene>
    <name evidence="4" type="ORF">ZOD2009_04367</name>
</gene>
<sequence length="325" mass="35065">MSGSSSGGFIHGILIGGGVVFFVAGILIVTGVPGGVLQPASGGANDSTSTPVETTQTTPTATTTTAAQTTQTTRTTSTTTRPSTTTAQTTTTTQTTTATTAPSKTVRYRVNVGGRWLSSSDTGPNWLEDSENDPVRFGNARVSGSHTNGTNDPIAMTPAVPAGTPEAMFQSRRYDADTKNDRTDDTEMQYRFPVRSGKYEVRLYFAETYLGNSGWNDHKKEGPREFDVEIEGNRVLHKYNMYKELGHDRGTMKSYTVTVRDGTLNVKFLHRKEDPMLSGIEIVRVNDGNVNNSRDGSDGTDGWSWSRDVPTQPLAAVTDSGFEPA</sequence>
<proteinExistence type="predicted"/>
<dbReference type="PANTHER" id="PTHR34590">
    <property type="entry name" value="OS03G0124300 PROTEIN-RELATED"/>
    <property type="match status" value="1"/>
</dbReference>
<feature type="region of interest" description="Disordered" evidence="1">
    <location>
        <begin position="287"/>
        <end position="325"/>
    </location>
</feature>
<keyword evidence="2" id="KW-0472">Membrane</keyword>
<dbReference type="Pfam" id="PF11721">
    <property type="entry name" value="Malectin"/>
    <property type="match status" value="1"/>
</dbReference>
<dbReference type="InterPro" id="IPR008979">
    <property type="entry name" value="Galactose-bd-like_sf"/>
</dbReference>
<reference evidence="4 5" key="1">
    <citation type="journal article" date="2014" name="ISME J.">
        <title>Trehalose/2-sulfotrehalose biosynthesis and glycine-betaine uptake are widely spread mechanisms for osmoadaptation in the Halobacteriales.</title>
        <authorList>
            <person name="Youssef N.H."/>
            <person name="Savage-Ashlock K.N."/>
            <person name="McCully A.L."/>
            <person name="Luedtke B."/>
            <person name="Shaw E.I."/>
            <person name="Hoff W.D."/>
            <person name="Elshahed M.S."/>
        </authorList>
    </citation>
    <scope>NUCLEOTIDE SEQUENCE [LARGE SCALE GENOMIC DNA]</scope>
    <source>
        <strain evidence="4 5">DX253</strain>
    </source>
</reference>
<dbReference type="PATRIC" id="fig|797209.4.peg.864"/>
<dbReference type="RefSeq" id="WP_007977410.1">
    <property type="nucleotide sequence ID" value="NZ_AEMG01000004.1"/>
</dbReference>
<evidence type="ECO:0000259" key="3">
    <source>
        <dbReference type="Pfam" id="PF11721"/>
    </source>
</evidence>
<dbReference type="AlphaFoldDB" id="E7QQ03"/>
<keyword evidence="2" id="KW-1133">Transmembrane helix</keyword>
<feature type="compositionally biased region" description="Polar residues" evidence="1">
    <location>
        <begin position="44"/>
        <end position="53"/>
    </location>
</feature>
<feature type="domain" description="Malectin" evidence="3">
    <location>
        <begin position="108"/>
        <end position="269"/>
    </location>
</feature>
<keyword evidence="2" id="KW-0812">Transmembrane</keyword>
<feature type="transmembrane region" description="Helical" evidence="2">
    <location>
        <begin position="12"/>
        <end position="32"/>
    </location>
</feature>
<evidence type="ECO:0000256" key="2">
    <source>
        <dbReference type="SAM" id="Phobius"/>
    </source>
</evidence>
<dbReference type="InterPro" id="IPR021720">
    <property type="entry name" value="Malectin_dom"/>
</dbReference>
<evidence type="ECO:0000313" key="5">
    <source>
        <dbReference type="Proteomes" id="UP000003751"/>
    </source>
</evidence>
<feature type="region of interest" description="Disordered" evidence="1">
    <location>
        <begin position="41"/>
        <end position="106"/>
    </location>
</feature>
<evidence type="ECO:0000313" key="4">
    <source>
        <dbReference type="EMBL" id="EFW93067.1"/>
    </source>
</evidence>
<evidence type="ECO:0000256" key="1">
    <source>
        <dbReference type="SAM" id="MobiDB-lite"/>
    </source>
</evidence>
<dbReference type="GO" id="GO:0004714">
    <property type="term" value="F:transmembrane receptor protein tyrosine kinase activity"/>
    <property type="evidence" value="ECO:0007669"/>
    <property type="project" value="InterPro"/>
</dbReference>
<comment type="caution">
    <text evidence="4">The sequence shown here is derived from an EMBL/GenBank/DDBJ whole genome shotgun (WGS) entry which is preliminary data.</text>
</comment>
<organism evidence="4 5">
    <name type="scientific">Haladaptatus paucihalophilus DX253</name>
    <dbReference type="NCBI Taxonomy" id="797209"/>
    <lineage>
        <taxon>Archaea</taxon>
        <taxon>Methanobacteriati</taxon>
        <taxon>Methanobacteriota</taxon>
        <taxon>Stenosarchaea group</taxon>
        <taxon>Halobacteria</taxon>
        <taxon>Halobacteriales</taxon>
        <taxon>Haladaptataceae</taxon>
        <taxon>Haladaptatus</taxon>
    </lineage>
</organism>
<dbReference type="Gene3D" id="2.60.120.430">
    <property type="entry name" value="Galactose-binding lectin"/>
    <property type="match status" value="1"/>
</dbReference>
<dbReference type="SUPFAM" id="SSF49785">
    <property type="entry name" value="Galactose-binding domain-like"/>
    <property type="match status" value="1"/>
</dbReference>
<feature type="compositionally biased region" description="Polar residues" evidence="1">
    <location>
        <begin position="142"/>
        <end position="151"/>
    </location>
</feature>
<dbReference type="EMBL" id="AEMG01000004">
    <property type="protein sequence ID" value="EFW93067.1"/>
    <property type="molecule type" value="Genomic_DNA"/>
</dbReference>
<dbReference type="OrthoDB" id="248699at2157"/>